<gene>
    <name evidence="3" type="ORF">FSB_LOCUS11765</name>
</gene>
<dbReference type="Gene3D" id="3.30.420.10">
    <property type="entry name" value="Ribonuclease H-like superfamily/Ribonuclease H"/>
    <property type="match status" value="1"/>
</dbReference>
<evidence type="ECO:0000259" key="2">
    <source>
        <dbReference type="PROSITE" id="PS50994"/>
    </source>
</evidence>
<protein>
    <recommendedName>
        <fullName evidence="2">Integrase catalytic domain-containing protein</fullName>
    </recommendedName>
</protein>
<sequence length="830" mass="94792">MKEQIKEMKGQVKAKVAQNLDMLVHRTESPFTQRVDDYPLPSKFRVPQLENFDGHRDPLNYLDSFRTVMRLQDVSNEIMVQSIGNRDPPASMLELMHEAQKFMNAKNAFKARDEPPNKKRKEPKERRFELTKNKVSKPESPKVDRKIIGSFSGRGGRLKSFTPLNMSIDQGKLKKFVNRDNQETRPPRQEENKNSLEDHPRDAIREIRTIIRGLASRGASQSSRKAYTRQAHNILVTQRPRKNVKLDNQAITFCEDDARGIHQPYDDALVVTMTIVGFITRQGSQGTRSSGLPHNRGRYVSEASDDFSQVLGRRLPFSLQYHYRSSNPQQTQCGDLNISPSCRVPYGAWHRGTHIEELKGDQAAAKECYFASLGSKAKHQTMAIGEGQELVEPTEKLEVIVLDNEKPDKTTNIGTKMDGRIRGALINFLKNNSSMWPIKQKQRVFALDRNQAISDEVDKLLTAGFIQEVYYPDWLANVAMSKPDAAGQLIQWAIELNEFNIKYRPRRAIKSQALTDFIAEFTTASEGPPQDEREPEEKWEVNIYGSSVKGAGGVGIVFKTLEGRLLNQGTGNDYTKVILQIPREQNIEADTLAKLASSEEAIDQRIEIQNSPSHKGEEMNPINISNSWMTPITKYLEDESLPTDVVEARKVKVRATRFILLQGVLYRRGFSLPYLPCLDKLKAEYVMKEVHEGICGNHSGARSLVHKLVRAGYYWPTMQKDAVSYIRACAKWQLKFMVVRIDYFTKWVEVEPLATITEKNIRGFVWKVIICRFGIPRVFISDNGRQFDNSPFRDFYEELVIRNHYSSPGHPQANGQVEVTNRSLLRMIKT</sequence>
<dbReference type="GO" id="GO:0015074">
    <property type="term" value="P:DNA integration"/>
    <property type="evidence" value="ECO:0007669"/>
    <property type="project" value="InterPro"/>
</dbReference>
<dbReference type="PROSITE" id="PS50994">
    <property type="entry name" value="INTEGRASE"/>
    <property type="match status" value="1"/>
</dbReference>
<dbReference type="GO" id="GO:0003676">
    <property type="term" value="F:nucleic acid binding"/>
    <property type="evidence" value="ECO:0007669"/>
    <property type="project" value="InterPro"/>
</dbReference>
<dbReference type="InterPro" id="IPR041588">
    <property type="entry name" value="Integrase_H2C2"/>
</dbReference>
<name>A0A2N9F9N7_FAGSY</name>
<dbReference type="PANTHER" id="PTHR48475:SF2">
    <property type="entry name" value="RIBONUCLEASE H"/>
    <property type="match status" value="1"/>
</dbReference>
<dbReference type="AlphaFoldDB" id="A0A2N9F9N7"/>
<feature type="compositionally biased region" description="Basic and acidic residues" evidence="1">
    <location>
        <begin position="110"/>
        <end position="146"/>
    </location>
</feature>
<dbReference type="Gene3D" id="3.10.10.10">
    <property type="entry name" value="HIV Type 1 Reverse Transcriptase, subunit A, domain 1"/>
    <property type="match status" value="1"/>
</dbReference>
<feature type="compositionally biased region" description="Basic and acidic residues" evidence="1">
    <location>
        <begin position="177"/>
        <end position="202"/>
    </location>
</feature>
<dbReference type="EMBL" id="OIVN01000671">
    <property type="protein sequence ID" value="SPC83883.1"/>
    <property type="molecule type" value="Genomic_DNA"/>
</dbReference>
<dbReference type="InterPro" id="IPR001584">
    <property type="entry name" value="Integrase_cat-core"/>
</dbReference>
<reference evidence="3" key="1">
    <citation type="submission" date="2018-02" db="EMBL/GenBank/DDBJ databases">
        <authorList>
            <person name="Cohen D.B."/>
            <person name="Kent A.D."/>
        </authorList>
    </citation>
    <scope>NUCLEOTIDE SEQUENCE</scope>
</reference>
<evidence type="ECO:0000313" key="3">
    <source>
        <dbReference type="EMBL" id="SPC83883.1"/>
    </source>
</evidence>
<dbReference type="Pfam" id="PF17921">
    <property type="entry name" value="Integrase_H2C2"/>
    <property type="match status" value="1"/>
</dbReference>
<feature type="region of interest" description="Disordered" evidence="1">
    <location>
        <begin position="107"/>
        <end position="146"/>
    </location>
</feature>
<accession>A0A2N9F9N7</accession>
<feature type="domain" description="Integrase catalytic" evidence="2">
    <location>
        <begin position="710"/>
        <end position="830"/>
    </location>
</feature>
<dbReference type="PANTHER" id="PTHR48475">
    <property type="entry name" value="RIBONUCLEASE H"/>
    <property type="match status" value="1"/>
</dbReference>
<dbReference type="SUPFAM" id="SSF53098">
    <property type="entry name" value="Ribonuclease H-like"/>
    <property type="match status" value="1"/>
</dbReference>
<evidence type="ECO:0000256" key="1">
    <source>
        <dbReference type="SAM" id="MobiDB-lite"/>
    </source>
</evidence>
<proteinExistence type="predicted"/>
<organism evidence="3">
    <name type="scientific">Fagus sylvatica</name>
    <name type="common">Beechnut</name>
    <dbReference type="NCBI Taxonomy" id="28930"/>
    <lineage>
        <taxon>Eukaryota</taxon>
        <taxon>Viridiplantae</taxon>
        <taxon>Streptophyta</taxon>
        <taxon>Embryophyta</taxon>
        <taxon>Tracheophyta</taxon>
        <taxon>Spermatophyta</taxon>
        <taxon>Magnoliopsida</taxon>
        <taxon>eudicotyledons</taxon>
        <taxon>Gunneridae</taxon>
        <taxon>Pentapetalae</taxon>
        <taxon>rosids</taxon>
        <taxon>fabids</taxon>
        <taxon>Fagales</taxon>
        <taxon>Fagaceae</taxon>
        <taxon>Fagus</taxon>
    </lineage>
</organism>
<feature type="region of interest" description="Disordered" evidence="1">
    <location>
        <begin position="176"/>
        <end position="202"/>
    </location>
</feature>
<dbReference type="InterPro" id="IPR036397">
    <property type="entry name" value="RNaseH_sf"/>
</dbReference>
<dbReference type="InterPro" id="IPR012337">
    <property type="entry name" value="RNaseH-like_sf"/>
</dbReference>